<evidence type="ECO:0000313" key="1">
    <source>
        <dbReference type="EMBL" id="WZN61123.1"/>
    </source>
</evidence>
<accession>A0AAX4P5C8</accession>
<evidence type="ECO:0000313" key="2">
    <source>
        <dbReference type="Proteomes" id="UP001472866"/>
    </source>
</evidence>
<dbReference type="SUPFAM" id="SSF140860">
    <property type="entry name" value="Pseudo ankyrin repeat-like"/>
    <property type="match status" value="1"/>
</dbReference>
<dbReference type="InterPro" id="IPR036770">
    <property type="entry name" value="Ankyrin_rpt-contain_sf"/>
</dbReference>
<dbReference type="Proteomes" id="UP001472866">
    <property type="component" value="Chromosome 03"/>
</dbReference>
<dbReference type="Gene3D" id="1.25.40.20">
    <property type="entry name" value="Ankyrin repeat-containing domain"/>
    <property type="match status" value="1"/>
</dbReference>
<protein>
    <recommendedName>
        <fullName evidence="3">F-box domain-containing protein</fullName>
    </recommendedName>
</protein>
<name>A0AAX4P5C8_9CHLO</name>
<dbReference type="AlphaFoldDB" id="A0AAX4P5C8"/>
<keyword evidence="2" id="KW-1185">Reference proteome</keyword>
<evidence type="ECO:0008006" key="3">
    <source>
        <dbReference type="Google" id="ProtNLM"/>
    </source>
</evidence>
<sequence length="207" mass="23946">MEAPTGVMEREVSLPRLPTEVWAIVATFVDQNDVFSFASASRQLREAQRIARRDLVTSPAPRLTRPAFFSEAWCAYWSARLDPNVTKKRILKAVVDVAVYHGYWGVLRQHWSVGPRKKLRLLWDQNSCGVAARFGHLGVLRWLRSQGCQWDERTCHFAATAGQLEILEWARSQNPPCPWVKRNCVYEASNNDHHHVLAWIREQPDWD</sequence>
<reference evidence="1 2" key="1">
    <citation type="submission" date="2024-03" db="EMBL/GenBank/DDBJ databases">
        <title>Complete genome sequence of the green alga Chloropicon roscoffensis RCC1871.</title>
        <authorList>
            <person name="Lemieux C."/>
            <person name="Pombert J.-F."/>
            <person name="Otis C."/>
            <person name="Turmel M."/>
        </authorList>
    </citation>
    <scope>NUCLEOTIDE SEQUENCE [LARGE SCALE GENOMIC DNA]</scope>
    <source>
        <strain evidence="1 2">RCC1871</strain>
    </source>
</reference>
<proteinExistence type="predicted"/>
<organism evidence="1 2">
    <name type="scientific">Chloropicon roscoffensis</name>
    <dbReference type="NCBI Taxonomy" id="1461544"/>
    <lineage>
        <taxon>Eukaryota</taxon>
        <taxon>Viridiplantae</taxon>
        <taxon>Chlorophyta</taxon>
        <taxon>Chloropicophyceae</taxon>
        <taxon>Chloropicales</taxon>
        <taxon>Chloropicaceae</taxon>
        <taxon>Chloropicon</taxon>
    </lineage>
</organism>
<gene>
    <name evidence="1" type="ORF">HKI87_03g26570</name>
</gene>
<dbReference type="EMBL" id="CP151503">
    <property type="protein sequence ID" value="WZN61123.1"/>
    <property type="molecule type" value="Genomic_DNA"/>
</dbReference>